<evidence type="ECO:0000256" key="5">
    <source>
        <dbReference type="ARBA" id="ARBA00023237"/>
    </source>
</evidence>
<keyword evidence="5" id="KW-0998">Cell outer membrane</keyword>
<feature type="domain" description="SusD-like N-terminal" evidence="9">
    <location>
        <begin position="25"/>
        <end position="225"/>
    </location>
</feature>
<keyword evidence="11" id="KW-1185">Reference proteome</keyword>
<evidence type="ECO:0000256" key="6">
    <source>
        <dbReference type="PROSITE-ProRule" id="PRU00339"/>
    </source>
</evidence>
<dbReference type="SMART" id="SM00028">
    <property type="entry name" value="TPR"/>
    <property type="match status" value="1"/>
</dbReference>
<dbReference type="PROSITE" id="PS51257">
    <property type="entry name" value="PROKAR_LIPOPROTEIN"/>
    <property type="match status" value="1"/>
</dbReference>
<comment type="subcellular location">
    <subcellularLocation>
        <location evidence="1">Cell outer membrane</location>
    </subcellularLocation>
</comment>
<evidence type="ECO:0000256" key="7">
    <source>
        <dbReference type="SAM" id="SignalP"/>
    </source>
</evidence>
<evidence type="ECO:0000256" key="1">
    <source>
        <dbReference type="ARBA" id="ARBA00004442"/>
    </source>
</evidence>
<dbReference type="EMBL" id="ATDL01000002">
    <property type="protein sequence ID" value="ERJ61222.1"/>
    <property type="molecule type" value="Genomic_DNA"/>
</dbReference>
<dbReference type="eggNOG" id="COG1834">
    <property type="taxonomic scope" value="Bacteria"/>
</dbReference>
<evidence type="ECO:0000313" key="10">
    <source>
        <dbReference type="EMBL" id="ERJ61222.1"/>
    </source>
</evidence>
<dbReference type="PATRIC" id="fig|1346330.5.peg.151"/>
<dbReference type="InterPro" id="IPR012944">
    <property type="entry name" value="SusD_RagB_dom"/>
</dbReference>
<dbReference type="InterPro" id="IPR019734">
    <property type="entry name" value="TPR_rpt"/>
</dbReference>
<keyword evidence="4" id="KW-0472">Membrane</keyword>
<dbReference type="GO" id="GO:0009279">
    <property type="term" value="C:cell outer membrane"/>
    <property type="evidence" value="ECO:0007669"/>
    <property type="project" value="UniProtKB-SubCell"/>
</dbReference>
<dbReference type="STRING" id="1346330.M472_20940"/>
<dbReference type="Proteomes" id="UP000016584">
    <property type="component" value="Unassembled WGS sequence"/>
</dbReference>
<name>U2I0A1_9SPHI</name>
<evidence type="ECO:0000256" key="4">
    <source>
        <dbReference type="ARBA" id="ARBA00023136"/>
    </source>
</evidence>
<dbReference type="InterPro" id="IPR011990">
    <property type="entry name" value="TPR-like_helical_dom_sf"/>
</dbReference>
<keyword evidence="6" id="KW-0802">TPR repeat</keyword>
<evidence type="ECO:0000256" key="3">
    <source>
        <dbReference type="ARBA" id="ARBA00022729"/>
    </source>
</evidence>
<keyword evidence="3 7" id="KW-0732">Signal</keyword>
<dbReference type="AlphaFoldDB" id="U2I0A1"/>
<dbReference type="Pfam" id="PF07980">
    <property type="entry name" value="SusD_RagB"/>
    <property type="match status" value="1"/>
</dbReference>
<dbReference type="Gene3D" id="1.25.40.390">
    <property type="match status" value="1"/>
</dbReference>
<evidence type="ECO:0000259" key="9">
    <source>
        <dbReference type="Pfam" id="PF14322"/>
    </source>
</evidence>
<proteinExistence type="inferred from homology"/>
<evidence type="ECO:0000259" key="8">
    <source>
        <dbReference type="Pfam" id="PF07980"/>
    </source>
</evidence>
<feature type="domain" description="RagB/SusD" evidence="8">
    <location>
        <begin position="335"/>
        <end position="422"/>
    </location>
</feature>
<evidence type="ECO:0000313" key="11">
    <source>
        <dbReference type="Proteomes" id="UP000016584"/>
    </source>
</evidence>
<evidence type="ECO:0000256" key="2">
    <source>
        <dbReference type="ARBA" id="ARBA00006275"/>
    </source>
</evidence>
<protein>
    <submittedName>
        <fullName evidence="10">Uncharacterized protein</fullName>
    </submittedName>
</protein>
<comment type="similarity">
    <text evidence="2">Belongs to the SusD family.</text>
</comment>
<reference evidence="10 11" key="1">
    <citation type="journal article" date="2013" name="Genome Announc.">
        <title>The Draft Genome Sequence of Sphingomonas paucimobilis Strain HER1398 (Proteobacteria), Host to the Giant PAU Phage, Indicates That It Is a Member of the Genus Sphingobacterium (Bacteroidetes).</title>
        <authorList>
            <person name="White R.A.III."/>
            <person name="Suttle C.A."/>
        </authorList>
    </citation>
    <scope>NUCLEOTIDE SEQUENCE [LARGE SCALE GENOMIC DNA]</scope>
    <source>
        <strain evidence="10 11">HER1398</strain>
    </source>
</reference>
<feature type="signal peptide" evidence="7">
    <location>
        <begin position="1"/>
        <end position="24"/>
    </location>
</feature>
<organism evidence="10 11">
    <name type="scientific">Sphingobacterium paucimobilis HER1398</name>
    <dbReference type="NCBI Taxonomy" id="1346330"/>
    <lineage>
        <taxon>Bacteria</taxon>
        <taxon>Pseudomonadati</taxon>
        <taxon>Bacteroidota</taxon>
        <taxon>Sphingobacteriia</taxon>
        <taxon>Sphingobacteriales</taxon>
        <taxon>Sphingobacteriaceae</taxon>
        <taxon>Sphingobacterium</taxon>
    </lineage>
</organism>
<gene>
    <name evidence="10" type="ORF">M472_20940</name>
</gene>
<accession>U2I0A1</accession>
<feature type="repeat" description="TPR" evidence="6">
    <location>
        <begin position="214"/>
        <end position="247"/>
    </location>
</feature>
<sequence length="456" mass="52073">MMMKMKELLCINAIVCLLSLSACNEFLDKKQDIKMVVPLTIDDATHLLNDYGTMNMGYPIWGELGIDDYYVTKEVWESGMEDYRNAYIWADKPYIDVAQWQRPYKAVYYANQTIDILSKVDPQQDRTNFNRNLGMAHFFRAFAFQVLTEVHCLAYQPNTASADMGIPLRLSPGVDDKSTRATLQQTYDQILKDLKKAVQYLPMVESVRGRPSKAAAYGGLARAYLNMGDFNNAYQYADSCLQLRPELMDYNTLKATDESPIKQFNIEVLVPISSVSTGLMSGMNAIIAPELYNSYAPDDLRKGIFFKPNPNIVGTYLFKGGYNENSFELFMGITTSEIYLVKAETACRIGKISEALSAINTLRKSRWSKDVLYPAINENDPERLLKTVLEERRKELVFRGRRWSDLKRLNLDNRFKKTSSRQLGTEQYDLPAGDLRYAFRLSETLVKVGGIPQNIR</sequence>
<dbReference type="PROSITE" id="PS50005">
    <property type="entry name" value="TPR"/>
    <property type="match status" value="1"/>
</dbReference>
<dbReference type="SUPFAM" id="SSF48452">
    <property type="entry name" value="TPR-like"/>
    <property type="match status" value="1"/>
</dbReference>
<dbReference type="InterPro" id="IPR033985">
    <property type="entry name" value="SusD-like_N"/>
</dbReference>
<comment type="caution">
    <text evidence="10">The sequence shown here is derived from an EMBL/GenBank/DDBJ whole genome shotgun (WGS) entry which is preliminary data.</text>
</comment>
<dbReference type="Pfam" id="PF14322">
    <property type="entry name" value="SusD-like_3"/>
    <property type="match status" value="1"/>
</dbReference>
<feature type="chain" id="PRO_5004627647" evidence="7">
    <location>
        <begin position="25"/>
        <end position="456"/>
    </location>
</feature>